<evidence type="ECO:0000313" key="3">
    <source>
        <dbReference type="EMBL" id="OJJ01468.1"/>
    </source>
</evidence>
<feature type="region of interest" description="Disordered" evidence="1">
    <location>
        <begin position="144"/>
        <end position="315"/>
    </location>
</feature>
<dbReference type="OrthoDB" id="125347at2759"/>
<dbReference type="AlphaFoldDB" id="A0A1L9PIW6"/>
<dbReference type="InterPro" id="IPR004332">
    <property type="entry name" value="Transposase_MuDR"/>
</dbReference>
<reference evidence="4" key="1">
    <citation type="journal article" date="2017" name="Genome Biol.">
        <title>Comparative genomics reveals high biological diversity and specific adaptations in the industrially and medically important fungal genus Aspergillus.</title>
        <authorList>
            <person name="de Vries R.P."/>
            <person name="Riley R."/>
            <person name="Wiebenga A."/>
            <person name="Aguilar-Osorio G."/>
            <person name="Amillis S."/>
            <person name="Uchima C.A."/>
            <person name="Anderluh G."/>
            <person name="Asadollahi M."/>
            <person name="Askin M."/>
            <person name="Barry K."/>
            <person name="Battaglia E."/>
            <person name="Bayram O."/>
            <person name="Benocci T."/>
            <person name="Braus-Stromeyer S.A."/>
            <person name="Caldana C."/>
            <person name="Canovas D."/>
            <person name="Cerqueira G.C."/>
            <person name="Chen F."/>
            <person name="Chen W."/>
            <person name="Choi C."/>
            <person name="Clum A."/>
            <person name="Dos Santos R.A."/>
            <person name="Damasio A.R."/>
            <person name="Diallinas G."/>
            <person name="Emri T."/>
            <person name="Fekete E."/>
            <person name="Flipphi M."/>
            <person name="Freyberg S."/>
            <person name="Gallo A."/>
            <person name="Gournas C."/>
            <person name="Habgood R."/>
            <person name="Hainaut M."/>
            <person name="Harispe M.L."/>
            <person name="Henrissat B."/>
            <person name="Hilden K.S."/>
            <person name="Hope R."/>
            <person name="Hossain A."/>
            <person name="Karabika E."/>
            <person name="Karaffa L."/>
            <person name="Karanyi Z."/>
            <person name="Krasevec N."/>
            <person name="Kuo A."/>
            <person name="Kusch H."/>
            <person name="LaButti K."/>
            <person name="Lagendijk E.L."/>
            <person name="Lapidus A."/>
            <person name="Levasseur A."/>
            <person name="Lindquist E."/>
            <person name="Lipzen A."/>
            <person name="Logrieco A.F."/>
            <person name="MacCabe A."/>
            <person name="Maekelae M.R."/>
            <person name="Malavazi I."/>
            <person name="Melin P."/>
            <person name="Meyer V."/>
            <person name="Mielnichuk N."/>
            <person name="Miskei M."/>
            <person name="Molnar A.P."/>
            <person name="Mule G."/>
            <person name="Ngan C.Y."/>
            <person name="Orejas M."/>
            <person name="Orosz E."/>
            <person name="Ouedraogo J.P."/>
            <person name="Overkamp K.M."/>
            <person name="Park H.-S."/>
            <person name="Perrone G."/>
            <person name="Piumi F."/>
            <person name="Punt P.J."/>
            <person name="Ram A.F."/>
            <person name="Ramon A."/>
            <person name="Rauscher S."/>
            <person name="Record E."/>
            <person name="Riano-Pachon D.M."/>
            <person name="Robert V."/>
            <person name="Roehrig J."/>
            <person name="Ruller R."/>
            <person name="Salamov A."/>
            <person name="Salih N.S."/>
            <person name="Samson R.A."/>
            <person name="Sandor E."/>
            <person name="Sanguinetti M."/>
            <person name="Schuetze T."/>
            <person name="Sepcic K."/>
            <person name="Shelest E."/>
            <person name="Sherlock G."/>
            <person name="Sophianopoulou V."/>
            <person name="Squina F.M."/>
            <person name="Sun H."/>
            <person name="Susca A."/>
            <person name="Todd R.B."/>
            <person name="Tsang A."/>
            <person name="Unkles S.E."/>
            <person name="van de Wiele N."/>
            <person name="van Rossen-Uffink D."/>
            <person name="Oliveira J.V."/>
            <person name="Vesth T.C."/>
            <person name="Visser J."/>
            <person name="Yu J.-H."/>
            <person name="Zhou M."/>
            <person name="Andersen M.R."/>
            <person name="Archer D.B."/>
            <person name="Baker S.E."/>
            <person name="Benoit I."/>
            <person name="Brakhage A.A."/>
            <person name="Braus G.H."/>
            <person name="Fischer R."/>
            <person name="Frisvad J.C."/>
            <person name="Goldman G.H."/>
            <person name="Houbraken J."/>
            <person name="Oakley B."/>
            <person name="Pocsi I."/>
            <person name="Scazzocchio C."/>
            <person name="Seiboth B."/>
            <person name="vanKuyk P.A."/>
            <person name="Wortman J."/>
            <person name="Dyer P.S."/>
            <person name="Grigoriev I.V."/>
        </authorList>
    </citation>
    <scope>NUCLEOTIDE SEQUENCE [LARGE SCALE GENOMIC DNA]</scope>
    <source>
        <strain evidence="4">CBS 583.65</strain>
    </source>
</reference>
<dbReference type="EMBL" id="KV878128">
    <property type="protein sequence ID" value="OJJ01468.1"/>
    <property type="molecule type" value="Genomic_DNA"/>
</dbReference>
<dbReference type="Proteomes" id="UP000184073">
    <property type="component" value="Unassembled WGS sequence"/>
</dbReference>
<protein>
    <recommendedName>
        <fullName evidence="2">Transposase MuDR plant domain-containing protein</fullName>
    </recommendedName>
</protein>
<accession>A0A1L9PIW6</accession>
<feature type="compositionally biased region" description="Polar residues" evidence="1">
    <location>
        <begin position="282"/>
        <end position="292"/>
    </location>
</feature>
<feature type="domain" description="Transposase MuDR plant" evidence="2">
    <location>
        <begin position="8"/>
        <end position="61"/>
    </location>
</feature>
<gene>
    <name evidence="3" type="ORF">ASPVEDRAFT_28128</name>
</gene>
<sequence>MTEMYSGLHVGQRFPSLEEFKGLVRSISVRQHWELRVTRSNKKSVVIGCRSSNNCFFRVVCRANRNATYISSLQDSHSCRRNATSTTKTPARSEASHVRFLLSEIPKLFDMRNKIKAQDIVDAVKRYHGYDISTRQAQRALIRLQQRDSQQQSDAANSSSGEDRQESQPPPVEGQNEGPAYGGIPGQRWMPEPVQPNLVDNIPPQQTEDLRNPTLPTTNLQAPPIQPHPPQLQNPQRIRPTVQTQQPQQQPLPPTPPLQAAPVPQHEHTSVNHPLHPPPTSHQPSYPLQAPSQPAPRHPGLAKSPTQPQQASHPSAPQLVLTNFKIEFSCTSCGALNQSFFPNQGNVTGGHYMGPRPVPEQANMPPGPGPSAPTATARGIAEPTNEQLGDAHIYDRARRASTRGAPSPWPPTAGPLDVPLAPPHSHSPT</sequence>
<feature type="compositionally biased region" description="Low complexity" evidence="1">
    <location>
        <begin position="240"/>
        <end position="249"/>
    </location>
</feature>
<dbReference type="VEuPathDB" id="FungiDB:ASPVEDRAFT_28128"/>
<keyword evidence="4" id="KW-1185">Reference proteome</keyword>
<proteinExistence type="predicted"/>
<feature type="region of interest" description="Disordered" evidence="1">
    <location>
        <begin position="359"/>
        <end position="429"/>
    </location>
</feature>
<dbReference type="GeneID" id="63725593"/>
<feature type="compositionally biased region" description="Low complexity" evidence="1">
    <location>
        <begin position="144"/>
        <end position="160"/>
    </location>
</feature>
<evidence type="ECO:0000313" key="4">
    <source>
        <dbReference type="Proteomes" id="UP000184073"/>
    </source>
</evidence>
<evidence type="ECO:0000256" key="1">
    <source>
        <dbReference type="SAM" id="MobiDB-lite"/>
    </source>
</evidence>
<dbReference type="RefSeq" id="XP_040667230.1">
    <property type="nucleotide sequence ID" value="XM_040810082.1"/>
</dbReference>
<feature type="compositionally biased region" description="Pro residues" evidence="1">
    <location>
        <begin position="250"/>
        <end position="259"/>
    </location>
</feature>
<name>A0A1L9PIW6_ASPVE</name>
<dbReference type="Pfam" id="PF03108">
    <property type="entry name" value="DBD_Tnp_Mut"/>
    <property type="match status" value="1"/>
</dbReference>
<organism evidence="3 4">
    <name type="scientific">Aspergillus versicolor CBS 583.65</name>
    <dbReference type="NCBI Taxonomy" id="1036611"/>
    <lineage>
        <taxon>Eukaryota</taxon>
        <taxon>Fungi</taxon>
        <taxon>Dikarya</taxon>
        <taxon>Ascomycota</taxon>
        <taxon>Pezizomycotina</taxon>
        <taxon>Eurotiomycetes</taxon>
        <taxon>Eurotiomycetidae</taxon>
        <taxon>Eurotiales</taxon>
        <taxon>Aspergillaceae</taxon>
        <taxon>Aspergillus</taxon>
        <taxon>Aspergillus subgen. Nidulantes</taxon>
    </lineage>
</organism>
<evidence type="ECO:0000259" key="2">
    <source>
        <dbReference type="Pfam" id="PF03108"/>
    </source>
</evidence>
<dbReference type="STRING" id="1036611.A0A1L9PIW6"/>
<feature type="compositionally biased region" description="Low complexity" evidence="1">
    <location>
        <begin position="304"/>
        <end position="315"/>
    </location>
</feature>